<reference evidence="2" key="1">
    <citation type="submission" date="2023-06" db="EMBL/GenBank/DDBJ databases">
        <title>Genome-scale phylogeny and comparative genomics of the fungal order Sordariales.</title>
        <authorList>
            <consortium name="Lawrence Berkeley National Laboratory"/>
            <person name="Hensen N."/>
            <person name="Bonometti L."/>
            <person name="Westerberg I."/>
            <person name="Brannstrom I.O."/>
            <person name="Guillou S."/>
            <person name="Cros-Aarteil S."/>
            <person name="Calhoun S."/>
            <person name="Haridas S."/>
            <person name="Kuo A."/>
            <person name="Mondo S."/>
            <person name="Pangilinan J."/>
            <person name="Riley R."/>
            <person name="Labutti K."/>
            <person name="Andreopoulos B."/>
            <person name="Lipzen A."/>
            <person name="Chen C."/>
            <person name="Yanf M."/>
            <person name="Daum C."/>
            <person name="Ng V."/>
            <person name="Clum A."/>
            <person name="Steindorff A."/>
            <person name="Ohm R."/>
            <person name="Martin F."/>
            <person name="Silar P."/>
            <person name="Natvig D."/>
            <person name="Lalanne C."/>
            <person name="Gautier V."/>
            <person name="Ament-Velasquez S.L."/>
            <person name="Kruys A."/>
            <person name="Hutchinson M.I."/>
            <person name="Powell A.J."/>
            <person name="Barry K."/>
            <person name="Miller A.N."/>
            <person name="Grigoriev I.V."/>
            <person name="Debuchy R."/>
            <person name="Gladieux P."/>
            <person name="Thoren M.H."/>
            <person name="Johannesson H."/>
        </authorList>
    </citation>
    <scope>NUCLEOTIDE SEQUENCE</scope>
    <source>
        <strain evidence="2">SMH4607-1</strain>
    </source>
</reference>
<dbReference type="AlphaFoldDB" id="A0AA40AXZ9"/>
<dbReference type="Gene3D" id="3.40.50.1820">
    <property type="entry name" value="alpha/beta hydrolase"/>
    <property type="match status" value="1"/>
</dbReference>
<name>A0AA40AXZ9_9PEZI</name>
<organism evidence="2 3">
    <name type="scientific">Lasiosphaeris hirsuta</name>
    <dbReference type="NCBI Taxonomy" id="260670"/>
    <lineage>
        <taxon>Eukaryota</taxon>
        <taxon>Fungi</taxon>
        <taxon>Dikarya</taxon>
        <taxon>Ascomycota</taxon>
        <taxon>Pezizomycotina</taxon>
        <taxon>Sordariomycetes</taxon>
        <taxon>Sordariomycetidae</taxon>
        <taxon>Sordariales</taxon>
        <taxon>Lasiosphaeriaceae</taxon>
        <taxon>Lasiosphaeris</taxon>
    </lineage>
</organism>
<evidence type="ECO:0000313" key="2">
    <source>
        <dbReference type="EMBL" id="KAK0724063.1"/>
    </source>
</evidence>
<dbReference type="EMBL" id="JAUKUA010000002">
    <property type="protein sequence ID" value="KAK0724063.1"/>
    <property type="molecule type" value="Genomic_DNA"/>
</dbReference>
<accession>A0AA40AXZ9</accession>
<comment type="caution">
    <text evidence="2">The sequence shown here is derived from an EMBL/GenBank/DDBJ whole genome shotgun (WGS) entry which is preliminary data.</text>
</comment>
<keyword evidence="3" id="KW-1185">Reference proteome</keyword>
<evidence type="ECO:0000256" key="1">
    <source>
        <dbReference type="SAM" id="MobiDB-lite"/>
    </source>
</evidence>
<dbReference type="InterPro" id="IPR029058">
    <property type="entry name" value="AB_hydrolase_fold"/>
</dbReference>
<feature type="region of interest" description="Disordered" evidence="1">
    <location>
        <begin position="42"/>
        <end position="62"/>
    </location>
</feature>
<proteinExistence type="predicted"/>
<feature type="region of interest" description="Disordered" evidence="1">
    <location>
        <begin position="150"/>
        <end position="181"/>
    </location>
</feature>
<evidence type="ECO:0000313" key="3">
    <source>
        <dbReference type="Proteomes" id="UP001172102"/>
    </source>
</evidence>
<gene>
    <name evidence="2" type="ORF">B0H67DRAFT_99330</name>
</gene>
<dbReference type="Proteomes" id="UP001172102">
    <property type="component" value="Unassembled WGS sequence"/>
</dbReference>
<protein>
    <submittedName>
        <fullName evidence="2">Uncharacterized protein</fullName>
    </submittedName>
</protein>
<sequence>MPRAGDAAQNVEGWLRVMREALAMQEPIVSLLSQAPRFFRRPPSFLSPEKEKRRGSQQEPGQFGIFISGAPPLKFEGDNRIVVQLADESSTVIHIPTFHIFGCDDAFLSSSVALFDVCDLVDTACATSCRATSRMSGCSASFWVRSSPVSRRPTASAPAPPPRPEMVRTGSETDEGGEVGRGISKKVDFTTALLSTVY</sequence>